<gene>
    <name evidence="1" type="ORF">OnM2_023035</name>
</gene>
<organism evidence="1 2">
    <name type="scientific">Erysiphe neolycopersici</name>
    <dbReference type="NCBI Taxonomy" id="212602"/>
    <lineage>
        <taxon>Eukaryota</taxon>
        <taxon>Fungi</taxon>
        <taxon>Dikarya</taxon>
        <taxon>Ascomycota</taxon>
        <taxon>Pezizomycotina</taxon>
        <taxon>Leotiomycetes</taxon>
        <taxon>Erysiphales</taxon>
        <taxon>Erysiphaceae</taxon>
        <taxon>Erysiphe</taxon>
    </lineage>
</organism>
<evidence type="ECO:0000313" key="2">
    <source>
        <dbReference type="Proteomes" id="UP000286134"/>
    </source>
</evidence>
<accession>A0A420I274</accession>
<sequence>RQLITPKYFLYAEELKELVRIQFGVALSIEDSQNLIRKDTRPASEIGDGAEN</sequence>
<proteinExistence type="predicted"/>
<keyword evidence="2" id="KW-1185">Reference proteome</keyword>
<dbReference type="EMBL" id="MCFK01002333">
    <property type="protein sequence ID" value="RKF63799.1"/>
    <property type="molecule type" value="Genomic_DNA"/>
</dbReference>
<dbReference type="AlphaFoldDB" id="A0A420I274"/>
<name>A0A420I274_9PEZI</name>
<comment type="caution">
    <text evidence="1">The sequence shown here is derived from an EMBL/GenBank/DDBJ whole genome shotgun (WGS) entry which is preliminary data.</text>
</comment>
<feature type="non-terminal residue" evidence="1">
    <location>
        <position position="1"/>
    </location>
</feature>
<protein>
    <submittedName>
        <fullName evidence="1">Uncharacterized protein</fullName>
    </submittedName>
</protein>
<dbReference type="Proteomes" id="UP000286134">
    <property type="component" value="Unassembled WGS sequence"/>
</dbReference>
<evidence type="ECO:0000313" key="1">
    <source>
        <dbReference type="EMBL" id="RKF63799.1"/>
    </source>
</evidence>
<reference evidence="1 2" key="1">
    <citation type="journal article" date="2018" name="BMC Genomics">
        <title>Comparative genome analyses reveal sequence features reflecting distinct modes of host-adaptation between dicot and monocot powdery mildew.</title>
        <authorList>
            <person name="Wu Y."/>
            <person name="Ma X."/>
            <person name="Pan Z."/>
            <person name="Kale S.D."/>
            <person name="Song Y."/>
            <person name="King H."/>
            <person name="Zhang Q."/>
            <person name="Presley C."/>
            <person name="Deng X."/>
            <person name="Wei C.I."/>
            <person name="Xiao S."/>
        </authorList>
    </citation>
    <scope>NUCLEOTIDE SEQUENCE [LARGE SCALE GENOMIC DNA]</scope>
    <source>
        <strain evidence="1">UMSG2</strain>
    </source>
</reference>